<feature type="transmembrane region" description="Helical" evidence="1">
    <location>
        <begin position="117"/>
        <end position="140"/>
    </location>
</feature>
<name>A0A6A4WR50_AMPAM</name>
<evidence type="ECO:0000313" key="2">
    <source>
        <dbReference type="EMBL" id="KAF0304568.1"/>
    </source>
</evidence>
<proteinExistence type="predicted"/>
<dbReference type="EMBL" id="VIIS01000832">
    <property type="protein sequence ID" value="KAF0304568.1"/>
    <property type="molecule type" value="Genomic_DNA"/>
</dbReference>
<accession>A0A6A4WR50</accession>
<keyword evidence="1" id="KW-0472">Membrane</keyword>
<gene>
    <name evidence="2" type="ORF">FJT64_023623</name>
</gene>
<keyword evidence="1" id="KW-1133">Transmembrane helix</keyword>
<organism evidence="2 3">
    <name type="scientific">Amphibalanus amphitrite</name>
    <name type="common">Striped barnacle</name>
    <name type="synonym">Balanus amphitrite</name>
    <dbReference type="NCBI Taxonomy" id="1232801"/>
    <lineage>
        <taxon>Eukaryota</taxon>
        <taxon>Metazoa</taxon>
        <taxon>Ecdysozoa</taxon>
        <taxon>Arthropoda</taxon>
        <taxon>Crustacea</taxon>
        <taxon>Multicrustacea</taxon>
        <taxon>Cirripedia</taxon>
        <taxon>Thoracica</taxon>
        <taxon>Thoracicalcarea</taxon>
        <taxon>Balanomorpha</taxon>
        <taxon>Balanoidea</taxon>
        <taxon>Balanidae</taxon>
        <taxon>Amphibalaninae</taxon>
        <taxon>Amphibalanus</taxon>
    </lineage>
</organism>
<feature type="transmembrane region" description="Helical" evidence="1">
    <location>
        <begin position="66"/>
        <end position="87"/>
    </location>
</feature>
<keyword evidence="1" id="KW-0812">Transmembrane</keyword>
<reference evidence="2 3" key="1">
    <citation type="submission" date="2019-07" db="EMBL/GenBank/DDBJ databases">
        <title>Draft genome assembly of a fouling barnacle, Amphibalanus amphitrite (Darwin, 1854): The first reference genome for Thecostraca.</title>
        <authorList>
            <person name="Kim W."/>
        </authorList>
    </citation>
    <scope>NUCLEOTIDE SEQUENCE [LARGE SCALE GENOMIC DNA]</scope>
    <source>
        <strain evidence="2">SNU_AA5</strain>
        <tissue evidence="2">Soma without cirri and trophi</tissue>
    </source>
</reference>
<keyword evidence="3" id="KW-1185">Reference proteome</keyword>
<dbReference type="Proteomes" id="UP000440578">
    <property type="component" value="Unassembled WGS sequence"/>
</dbReference>
<evidence type="ECO:0000256" key="1">
    <source>
        <dbReference type="SAM" id="Phobius"/>
    </source>
</evidence>
<sequence>MSSHARLLRRVLLVSSVLTLTGIHRDDVSPPVPLRALQAVPVSLSAAALALTLHHLTMLENVHDSLLSITSVVGMMLTLILVVWLVWRRKNIHNLLRRVEWLENQREIFKPEDVTGFHFLVAFPCMACVAFLVFFSVAMCRI</sequence>
<evidence type="ECO:0000313" key="3">
    <source>
        <dbReference type="Proteomes" id="UP000440578"/>
    </source>
</evidence>
<protein>
    <submittedName>
        <fullName evidence="2">Uncharacterized protein</fullName>
    </submittedName>
</protein>
<comment type="caution">
    <text evidence="2">The sequence shown here is derived from an EMBL/GenBank/DDBJ whole genome shotgun (WGS) entry which is preliminary data.</text>
</comment>
<dbReference type="AlphaFoldDB" id="A0A6A4WR50"/>